<dbReference type="Proteomes" id="UP000007797">
    <property type="component" value="Unassembled WGS sequence"/>
</dbReference>
<dbReference type="KEGG" id="dfa:DFA_04803"/>
<protein>
    <submittedName>
        <fullName evidence="3">Chitinase B</fullName>
    </submittedName>
</protein>
<evidence type="ECO:0000256" key="1">
    <source>
        <dbReference type="ARBA" id="ARBA00022729"/>
    </source>
</evidence>
<dbReference type="AlphaFoldDB" id="F4PNZ4"/>
<evidence type="ECO:0000259" key="2">
    <source>
        <dbReference type="Pfam" id="PF03067"/>
    </source>
</evidence>
<gene>
    <name evidence="3" type="ORF">DFA_04803</name>
</gene>
<reference evidence="4" key="1">
    <citation type="journal article" date="2011" name="Genome Res.">
        <title>Phylogeny-wide analysis of social amoeba genomes highlights ancient origins for complex intercellular communication.</title>
        <authorList>
            <person name="Heidel A.J."/>
            <person name="Lawal H.M."/>
            <person name="Felder M."/>
            <person name="Schilde C."/>
            <person name="Helps N.R."/>
            <person name="Tunggal B."/>
            <person name="Rivero F."/>
            <person name="John U."/>
            <person name="Schleicher M."/>
            <person name="Eichinger L."/>
            <person name="Platzer M."/>
            <person name="Noegel A.A."/>
            <person name="Schaap P."/>
            <person name="Gloeckner G."/>
        </authorList>
    </citation>
    <scope>NUCLEOTIDE SEQUENCE [LARGE SCALE GENOMIC DNA]</scope>
    <source>
        <strain evidence="4">SH3</strain>
    </source>
</reference>
<organism evidence="3 4">
    <name type="scientific">Cavenderia fasciculata</name>
    <name type="common">Slime mold</name>
    <name type="synonym">Dictyostelium fasciculatum</name>
    <dbReference type="NCBI Taxonomy" id="261658"/>
    <lineage>
        <taxon>Eukaryota</taxon>
        <taxon>Amoebozoa</taxon>
        <taxon>Evosea</taxon>
        <taxon>Eumycetozoa</taxon>
        <taxon>Dictyostelia</taxon>
        <taxon>Acytosteliales</taxon>
        <taxon>Cavenderiaceae</taxon>
        <taxon>Cavenderia</taxon>
    </lineage>
</organism>
<dbReference type="PANTHER" id="PTHR34823">
    <property type="entry name" value="GLCNAC-BINDING PROTEIN A"/>
    <property type="match status" value="1"/>
</dbReference>
<dbReference type="PANTHER" id="PTHR34823:SF1">
    <property type="entry name" value="CHITIN-BINDING TYPE-4 DOMAIN-CONTAINING PROTEIN"/>
    <property type="match status" value="1"/>
</dbReference>
<evidence type="ECO:0000313" key="4">
    <source>
        <dbReference type="Proteomes" id="UP000007797"/>
    </source>
</evidence>
<proteinExistence type="predicted"/>
<dbReference type="EMBL" id="GL883009">
    <property type="protein sequence ID" value="EGG22673.1"/>
    <property type="molecule type" value="Genomic_DNA"/>
</dbReference>
<dbReference type="OMA" id="NPKNSIW"/>
<dbReference type="Pfam" id="PF03067">
    <property type="entry name" value="LPMO_10"/>
    <property type="match status" value="1"/>
</dbReference>
<sequence length="237" mass="26192">MCCQSVIYVSNVYGHGYLISPIARQARCKNNPKNSIWWPTDGTGIQDLDCRAAFQYVKNRGSDPTYQFTQLNEFAVLIPQYQSGYSALTQAVPNNLCSAGASTPSAQFGDKSGMSIATKWTPTQYKIGSTSNTSMDITVTFCATATHNPSFWEFYITKQGVNTATKVLTWNDFEFFQSINNVAPTTGTWAGCTASKAYIMKIKVPVRLTAATLLARWQRIDSVGECFINCSDIQMIV</sequence>
<keyword evidence="4" id="KW-1185">Reference proteome</keyword>
<feature type="domain" description="Chitin-binding type-4" evidence="2">
    <location>
        <begin position="15"/>
        <end position="233"/>
    </location>
</feature>
<evidence type="ECO:0000313" key="3">
    <source>
        <dbReference type="EMBL" id="EGG22673.1"/>
    </source>
</evidence>
<dbReference type="RefSeq" id="XP_004360524.1">
    <property type="nucleotide sequence ID" value="XM_004360467.1"/>
</dbReference>
<dbReference type="InterPro" id="IPR014756">
    <property type="entry name" value="Ig_E-set"/>
</dbReference>
<dbReference type="InterPro" id="IPR051024">
    <property type="entry name" value="GlcNAc_Chitin_IntDeg"/>
</dbReference>
<dbReference type="InterPro" id="IPR004302">
    <property type="entry name" value="Cellulose/chitin-bd_N"/>
</dbReference>
<name>F4PNZ4_CACFS</name>
<dbReference type="Gene3D" id="2.70.50.50">
    <property type="entry name" value="chitin-binding protein cbp21"/>
    <property type="match status" value="1"/>
</dbReference>
<dbReference type="SUPFAM" id="SSF81296">
    <property type="entry name" value="E set domains"/>
    <property type="match status" value="1"/>
</dbReference>
<keyword evidence="1" id="KW-0732">Signal</keyword>
<dbReference type="GeneID" id="14874434"/>
<accession>F4PNZ4</accession>
<dbReference type="OrthoDB" id="17911at2759"/>